<reference evidence="2" key="1">
    <citation type="journal article" date="2019" name="Int. J. Syst. Evol. Microbiol.">
        <title>The Global Catalogue of Microorganisms (GCM) 10K type strain sequencing project: providing services to taxonomists for standard genome sequencing and annotation.</title>
        <authorList>
            <consortium name="The Broad Institute Genomics Platform"/>
            <consortium name="The Broad Institute Genome Sequencing Center for Infectious Disease"/>
            <person name="Wu L."/>
            <person name="Ma J."/>
        </authorList>
    </citation>
    <scope>NUCLEOTIDE SEQUENCE [LARGE SCALE GENOMIC DNA]</scope>
    <source>
        <strain evidence="2">CECT 7806</strain>
    </source>
</reference>
<keyword evidence="2" id="KW-1185">Reference proteome</keyword>
<name>A0ABT8APL6_9HYPH</name>
<proteinExistence type="predicted"/>
<accession>A0ABT8APL6</accession>
<organism evidence="1 2">
    <name type="scientific">Methylobacterium longum</name>
    <dbReference type="NCBI Taxonomy" id="767694"/>
    <lineage>
        <taxon>Bacteria</taxon>
        <taxon>Pseudomonadati</taxon>
        <taxon>Pseudomonadota</taxon>
        <taxon>Alphaproteobacteria</taxon>
        <taxon>Hyphomicrobiales</taxon>
        <taxon>Methylobacteriaceae</taxon>
        <taxon>Methylobacterium</taxon>
    </lineage>
</organism>
<dbReference type="RefSeq" id="WP_238291822.1">
    <property type="nucleotide sequence ID" value="NZ_BPQS01000046.1"/>
</dbReference>
<dbReference type="Proteomes" id="UP001244297">
    <property type="component" value="Unassembled WGS sequence"/>
</dbReference>
<evidence type="ECO:0000313" key="2">
    <source>
        <dbReference type="Proteomes" id="UP001244297"/>
    </source>
</evidence>
<protein>
    <recommendedName>
        <fullName evidence="3">Phage tail protein</fullName>
    </recommendedName>
</protein>
<gene>
    <name evidence="1" type="ORF">QWZ18_14350</name>
</gene>
<sequence>MTIYAIEVQAHTGAGGVQTFYAADARLNTGPGDTPANQHFHPSLKTPANFERHLFSEGTTSGASSVASGEVVLANAHGRYDAWADYAFDGRPIIIRAVPQDHQNEPIGLYKDAPIMIRGTIESLDITDAFRTVRLRIHDRLADLDAKPLLTTRYLGTTTSAGATAEGPATLKDTIKPRAYGKIPNVTPIDVNPFNLIRQVSDRACTSIVVYDGGQPLSLQGDYPTIAAIATATLTAGQYATSLALGLIRLGGTPAFIVTADVVAAGPRDAASFVKQILTDFGITSADIDTASIAALTALNGASCGLWVNDERTALNAISAILMSVGGWIVSNSQGVFTVGRLDLPAGTPAAAFTEWQERGDVNRIAPGDANGSIPAYRVTVRYGQLATVFSEDQIAGAVSASTSPAMGARRAALQQEWQEAKAEDMSVQAVHLLAPELTFDTCLTEATDAAAEAARLLAIYKVRRDIWNFRVSVTGPSYRTLQGSADVFAPTLRMGSVISLQMGRFLTTPKLLTIIGRVDDAVADAIEFSAWG</sequence>
<evidence type="ECO:0000313" key="1">
    <source>
        <dbReference type="EMBL" id="MDN3571802.1"/>
    </source>
</evidence>
<comment type="caution">
    <text evidence="1">The sequence shown here is derived from an EMBL/GenBank/DDBJ whole genome shotgun (WGS) entry which is preliminary data.</text>
</comment>
<evidence type="ECO:0008006" key="3">
    <source>
        <dbReference type="Google" id="ProtNLM"/>
    </source>
</evidence>
<dbReference type="EMBL" id="JAUFPT010000046">
    <property type="protein sequence ID" value="MDN3571802.1"/>
    <property type="molecule type" value="Genomic_DNA"/>
</dbReference>